<gene>
    <name evidence="2" type="ORF">CFBP5507_00470</name>
</gene>
<dbReference type="Proteomes" id="UP000298735">
    <property type="component" value="Chromosome Circular"/>
</dbReference>
<sequence>MTYVPTIPDWFMTRKAAQVTAFFALKAGGAINILKATKLIYLADRLSMERKDFPVVGDVYVSMPFGPVNSYTYSHMQGVAANRQDEWLEFISPRYGNTLRLAQTLSPDELDELSRGDVKVLEDTWEKFKDIDQLDLAQWTHDFCPEWKNPNGSSIPIELATIFDALDKDDPVDRANELQAERALISSYRAA</sequence>
<name>A0A4Z1QV39_9HYPH</name>
<dbReference type="EMBL" id="CP109968">
    <property type="protein sequence ID" value="UYZ07527.1"/>
    <property type="molecule type" value="Genomic_DNA"/>
</dbReference>
<evidence type="ECO:0000313" key="3">
    <source>
        <dbReference type="Proteomes" id="UP000298735"/>
    </source>
</evidence>
<dbReference type="AlphaFoldDB" id="A0A4Z1QV39"/>
<dbReference type="RefSeq" id="WP_137409726.1">
    <property type="nucleotide sequence ID" value="NZ_CP109968.1"/>
</dbReference>
<feature type="domain" description="Antitoxin SocA-like Panacea" evidence="1">
    <location>
        <begin position="38"/>
        <end position="148"/>
    </location>
</feature>
<organism evidence="2 3">
    <name type="scientific">Agrobacterium salinitolerans</name>
    <dbReference type="NCBI Taxonomy" id="1183413"/>
    <lineage>
        <taxon>Bacteria</taxon>
        <taxon>Pseudomonadati</taxon>
        <taxon>Pseudomonadota</taxon>
        <taxon>Alphaproteobacteria</taxon>
        <taxon>Hyphomicrobiales</taxon>
        <taxon>Rhizobiaceae</taxon>
        <taxon>Rhizobium/Agrobacterium group</taxon>
        <taxon>Agrobacterium</taxon>
    </lineage>
</organism>
<reference evidence="2" key="1">
    <citation type="submission" date="2022-10" db="EMBL/GenBank/DDBJ databases">
        <title>Complete genome sequence of Agrobacterium salinitolerans CFBP5507.</title>
        <authorList>
            <person name="Tchabashvili S."/>
            <person name="Yen H.-C."/>
            <person name="Haryono M."/>
            <person name="Lin Y.-C."/>
            <person name="Lai E.-M."/>
            <person name="Kuo C.-H."/>
        </authorList>
    </citation>
    <scope>NUCLEOTIDE SEQUENCE</scope>
    <source>
        <strain evidence="2">CFBP5507</strain>
    </source>
</reference>
<dbReference type="Pfam" id="PF13274">
    <property type="entry name" value="SocA_Panacea"/>
    <property type="match status" value="1"/>
</dbReference>
<dbReference type="KEGG" id="asal:CFBP5507_00470"/>
<accession>A0A4Z1QV39</accession>
<dbReference type="OrthoDB" id="9813053at2"/>
<evidence type="ECO:0000259" key="1">
    <source>
        <dbReference type="Pfam" id="PF13274"/>
    </source>
</evidence>
<protein>
    <submittedName>
        <fullName evidence="2">Panacea domain-containing protein</fullName>
    </submittedName>
</protein>
<dbReference type="InterPro" id="IPR025272">
    <property type="entry name" value="SocA_Panacea"/>
</dbReference>
<evidence type="ECO:0000313" key="2">
    <source>
        <dbReference type="EMBL" id="UYZ07527.1"/>
    </source>
</evidence>
<proteinExistence type="predicted"/>